<reference evidence="1" key="1">
    <citation type="journal article" date="2022" name="Int. J. Mol. Sci.">
        <title>Draft Genome of Tanacetum Coccineum: Genomic Comparison of Closely Related Tanacetum-Family Plants.</title>
        <authorList>
            <person name="Yamashiro T."/>
            <person name="Shiraishi A."/>
            <person name="Nakayama K."/>
            <person name="Satake H."/>
        </authorList>
    </citation>
    <scope>NUCLEOTIDE SEQUENCE</scope>
</reference>
<dbReference type="Proteomes" id="UP001151760">
    <property type="component" value="Unassembled WGS sequence"/>
</dbReference>
<evidence type="ECO:0000313" key="2">
    <source>
        <dbReference type="Proteomes" id="UP001151760"/>
    </source>
</evidence>
<organism evidence="1 2">
    <name type="scientific">Tanacetum coccineum</name>
    <dbReference type="NCBI Taxonomy" id="301880"/>
    <lineage>
        <taxon>Eukaryota</taxon>
        <taxon>Viridiplantae</taxon>
        <taxon>Streptophyta</taxon>
        <taxon>Embryophyta</taxon>
        <taxon>Tracheophyta</taxon>
        <taxon>Spermatophyta</taxon>
        <taxon>Magnoliopsida</taxon>
        <taxon>eudicotyledons</taxon>
        <taxon>Gunneridae</taxon>
        <taxon>Pentapetalae</taxon>
        <taxon>asterids</taxon>
        <taxon>campanulids</taxon>
        <taxon>Asterales</taxon>
        <taxon>Asteraceae</taxon>
        <taxon>Asteroideae</taxon>
        <taxon>Anthemideae</taxon>
        <taxon>Anthemidinae</taxon>
        <taxon>Tanacetum</taxon>
    </lineage>
</organism>
<keyword evidence="2" id="KW-1185">Reference proteome</keyword>
<protein>
    <submittedName>
        <fullName evidence="1">Retrovirus-related pol polyprotein from transposon TNT 1-94</fullName>
    </submittedName>
</protein>
<accession>A0ABQ4XFH8</accession>
<reference evidence="1" key="2">
    <citation type="submission" date="2022-01" db="EMBL/GenBank/DDBJ databases">
        <authorList>
            <person name="Yamashiro T."/>
            <person name="Shiraishi A."/>
            <person name="Satake H."/>
            <person name="Nakayama K."/>
        </authorList>
    </citation>
    <scope>NUCLEOTIDE SEQUENCE</scope>
</reference>
<proteinExistence type="predicted"/>
<comment type="caution">
    <text evidence="1">The sequence shown here is derived from an EMBL/GenBank/DDBJ whole genome shotgun (WGS) entry which is preliminary data.</text>
</comment>
<evidence type="ECO:0000313" key="1">
    <source>
        <dbReference type="EMBL" id="GJS63800.1"/>
    </source>
</evidence>
<dbReference type="EMBL" id="BQNB010009458">
    <property type="protein sequence ID" value="GJS63800.1"/>
    <property type="molecule type" value="Genomic_DNA"/>
</dbReference>
<name>A0ABQ4XFH8_9ASTR</name>
<sequence length="586" mass="67581">MNGPLYDKCFCRPTLRSDIANQLVRTLLEEHKSITTYEYTGFVIIMFVALELVKHCIVVSVRVELLTIVQNDSRIFDSLLKISTEGHPRIYNYLLSAEDNKRKKIQASRDKEVNMARDSNDTLVCCIENMAEDRIIDSGASFYATYCKEELDRFKLRSGWTLKDVRYILGLKRRFISVGQLDEEGYYIGFRDQQWKVTKGSLVVARGSMYMVEVHSEGIGAIINGSGSAAVWFREEEESFLHNVSEDKETAETALGVANGIVMLKIIPETPLQFSVAERLSRTFRAKCTRLRAEAQKIGGMAKERYKSRTLEARSAIDSSSLTKPIRKSQVVLVDIPENDSIVIEHGLSSEITQSPEGGFGDSIGTKIHQRVQGSSKWKKAINEEMISLEKNQTCSLVRISAGKKASQRLWMFKVKEEQDGSKRYKARLVVKGFQQKQELQEPSYVGALNDTSTQHKSEGFQLAGQKENLEYRLKEILYGLIQAPRLLYLKFDSFTQRAWYKRCVMDYCSDMAEFNKPKWWRNPKWRRWRNPKLIQIQADRASIRRSRRSHTEEWDRFRKGDDISNVILSDHPYQIFNISLEQVDF</sequence>
<gene>
    <name evidence="1" type="ORF">Tco_0678364</name>
</gene>